<evidence type="ECO:0000256" key="1">
    <source>
        <dbReference type="SAM" id="Phobius"/>
    </source>
</evidence>
<feature type="transmembrane region" description="Helical" evidence="1">
    <location>
        <begin position="172"/>
        <end position="193"/>
    </location>
</feature>
<evidence type="ECO:0008006" key="4">
    <source>
        <dbReference type="Google" id="ProtNLM"/>
    </source>
</evidence>
<gene>
    <name evidence="2" type="ORF">BZG02_19000</name>
</gene>
<comment type="caution">
    <text evidence="2">The sequence shown here is derived from an EMBL/GenBank/DDBJ whole genome shotgun (WGS) entry which is preliminary data.</text>
</comment>
<organism evidence="2 3">
    <name type="scientific">Labilibaculum filiforme</name>
    <dbReference type="NCBI Taxonomy" id="1940526"/>
    <lineage>
        <taxon>Bacteria</taxon>
        <taxon>Pseudomonadati</taxon>
        <taxon>Bacteroidota</taxon>
        <taxon>Bacteroidia</taxon>
        <taxon>Marinilabiliales</taxon>
        <taxon>Marinifilaceae</taxon>
        <taxon>Labilibaculum</taxon>
    </lineage>
</organism>
<keyword evidence="3" id="KW-1185">Reference proteome</keyword>
<feature type="transmembrane region" description="Helical" evidence="1">
    <location>
        <begin position="139"/>
        <end position="160"/>
    </location>
</feature>
<protein>
    <recommendedName>
        <fullName evidence="4">CPBP family intramembrane metalloprotease</fullName>
    </recommendedName>
</protein>
<name>A0A2N3HR78_9BACT</name>
<dbReference type="EMBL" id="MVDD01000024">
    <property type="protein sequence ID" value="PKQ60554.1"/>
    <property type="molecule type" value="Genomic_DNA"/>
</dbReference>
<sequence length="241" mass="27577">MIKIIFADFLKFLINPNSQRIEFNSKKGIHIKRILIVICLTMTSAITGLVLLVFSNLILTKLNIMPPDVENIGKALALNSFNTYQIFFLAAILAPFIEEVIFRLPLKFNNLYLAFSISFFYLLVKLLAKVDFYLGNYDIKYITSHIVTGVSLFIVTLLILKIKRVKNALLYVYKNKFGFLFYSVAAVFGIIHYPGELSIYMFTLTIPQTIAGVFNGYVRLKFGFQYAVLMHFITNSFVVLT</sequence>
<dbReference type="Proteomes" id="UP000233535">
    <property type="component" value="Unassembled WGS sequence"/>
</dbReference>
<keyword evidence="1" id="KW-0812">Transmembrane</keyword>
<dbReference type="OrthoDB" id="847268at2"/>
<keyword evidence="1" id="KW-0472">Membrane</keyword>
<feature type="transmembrane region" description="Helical" evidence="1">
    <location>
        <begin position="75"/>
        <end position="97"/>
    </location>
</feature>
<feature type="transmembrane region" description="Helical" evidence="1">
    <location>
        <begin position="109"/>
        <end position="127"/>
    </location>
</feature>
<accession>A0A2N3HR78</accession>
<dbReference type="RefSeq" id="WP_101263337.1">
    <property type="nucleotide sequence ID" value="NZ_MVDD01000024.1"/>
</dbReference>
<feature type="transmembrane region" description="Helical" evidence="1">
    <location>
        <begin position="34"/>
        <end position="55"/>
    </location>
</feature>
<evidence type="ECO:0000313" key="2">
    <source>
        <dbReference type="EMBL" id="PKQ60554.1"/>
    </source>
</evidence>
<reference evidence="2 3" key="1">
    <citation type="journal article" date="2017" name="Front. Microbiol.">
        <title>Labilibaculum manganireducens gen. nov., sp. nov. and Labilibaculum filiforme sp. nov., Novel Bacteroidetes Isolated from Subsurface Sediments of the Baltic Sea.</title>
        <authorList>
            <person name="Vandieken V."/>
            <person name="Marshall I.P."/>
            <person name="Niemann H."/>
            <person name="Engelen B."/>
            <person name="Cypionka H."/>
        </authorList>
    </citation>
    <scope>NUCLEOTIDE SEQUENCE [LARGE SCALE GENOMIC DNA]</scope>
    <source>
        <strain evidence="2 3">59.16B</strain>
    </source>
</reference>
<proteinExistence type="predicted"/>
<dbReference type="AlphaFoldDB" id="A0A2N3HR78"/>
<evidence type="ECO:0000313" key="3">
    <source>
        <dbReference type="Proteomes" id="UP000233535"/>
    </source>
</evidence>
<keyword evidence="1" id="KW-1133">Transmembrane helix</keyword>